<gene>
    <name evidence="2" type="ORF">SAMN04488118_11279</name>
</gene>
<evidence type="ECO:0000256" key="1">
    <source>
        <dbReference type="SAM" id="MobiDB-lite"/>
    </source>
</evidence>
<dbReference type="STRING" id="1156985.SAMN04488118_11279"/>
<dbReference type="NCBIfam" id="TIGR02216">
    <property type="entry name" value="phage_TIGR02216"/>
    <property type="match status" value="1"/>
</dbReference>
<dbReference type="AlphaFoldDB" id="A0A1G5RC38"/>
<evidence type="ECO:0008006" key="4">
    <source>
        <dbReference type="Google" id="ProtNLM"/>
    </source>
</evidence>
<dbReference type="Proteomes" id="UP000198767">
    <property type="component" value="Unassembled WGS sequence"/>
</dbReference>
<dbReference type="InterPro" id="IPR011739">
    <property type="entry name" value="GTA_rcc01693"/>
</dbReference>
<sequence>MSAFDWPALQRAGLNGLNLRPEDFWALTPRELQVMLGAEARPALGRSGLQALMQAYPDGAGLPETDGGYNGSGRSEHADGSRATA</sequence>
<evidence type="ECO:0000313" key="3">
    <source>
        <dbReference type="Proteomes" id="UP000198767"/>
    </source>
</evidence>
<dbReference type="OrthoDB" id="7582980at2"/>
<organism evidence="2 3">
    <name type="scientific">Epibacterium ulvae</name>
    <dbReference type="NCBI Taxonomy" id="1156985"/>
    <lineage>
        <taxon>Bacteria</taxon>
        <taxon>Pseudomonadati</taxon>
        <taxon>Pseudomonadota</taxon>
        <taxon>Alphaproteobacteria</taxon>
        <taxon>Rhodobacterales</taxon>
        <taxon>Roseobacteraceae</taxon>
        <taxon>Epibacterium</taxon>
    </lineage>
</organism>
<evidence type="ECO:0000313" key="2">
    <source>
        <dbReference type="EMBL" id="SCZ71663.1"/>
    </source>
</evidence>
<protein>
    <recommendedName>
        <fullName evidence="4">Phage tail assembly chaperone protein, TAC</fullName>
    </recommendedName>
</protein>
<proteinExistence type="predicted"/>
<feature type="region of interest" description="Disordered" evidence="1">
    <location>
        <begin position="57"/>
        <end position="85"/>
    </location>
</feature>
<dbReference type="EMBL" id="FMWG01000012">
    <property type="protein sequence ID" value="SCZ71663.1"/>
    <property type="molecule type" value="Genomic_DNA"/>
</dbReference>
<name>A0A1G5RC38_9RHOB</name>
<dbReference type="Pfam" id="PF09550">
    <property type="entry name" value="Phage_TAC_6"/>
    <property type="match status" value="1"/>
</dbReference>
<dbReference type="RefSeq" id="WP_090220729.1">
    <property type="nucleotide sequence ID" value="NZ_FMWG01000012.1"/>
</dbReference>
<feature type="compositionally biased region" description="Basic and acidic residues" evidence="1">
    <location>
        <begin position="74"/>
        <end position="85"/>
    </location>
</feature>
<dbReference type="InterPro" id="IPR019056">
    <property type="entry name" value="Phage_TAC_6"/>
</dbReference>
<keyword evidence="3" id="KW-1185">Reference proteome</keyword>
<reference evidence="2 3" key="1">
    <citation type="submission" date="2016-10" db="EMBL/GenBank/DDBJ databases">
        <authorList>
            <person name="de Groot N.N."/>
        </authorList>
    </citation>
    <scope>NUCLEOTIDE SEQUENCE [LARGE SCALE GENOMIC DNA]</scope>
    <source>
        <strain evidence="2 3">U95</strain>
    </source>
</reference>
<accession>A0A1G5RC38</accession>